<feature type="transmembrane region" description="Helical" evidence="6">
    <location>
        <begin position="21"/>
        <end position="40"/>
    </location>
</feature>
<organism evidence="7 8">
    <name type="scientific">Babesia caballi</name>
    <dbReference type="NCBI Taxonomy" id="5871"/>
    <lineage>
        <taxon>Eukaryota</taxon>
        <taxon>Sar</taxon>
        <taxon>Alveolata</taxon>
        <taxon>Apicomplexa</taxon>
        <taxon>Aconoidasida</taxon>
        <taxon>Piroplasmida</taxon>
        <taxon>Babesiidae</taxon>
        <taxon>Babesia</taxon>
    </lineage>
</organism>
<dbReference type="AlphaFoldDB" id="A0AAV4M1J3"/>
<reference evidence="7 8" key="1">
    <citation type="submission" date="2021-06" db="EMBL/GenBank/DDBJ databases">
        <title>Genome sequence of Babesia caballi.</title>
        <authorList>
            <person name="Yamagishi J."/>
            <person name="Kidaka T."/>
            <person name="Ochi A."/>
        </authorList>
    </citation>
    <scope>NUCLEOTIDE SEQUENCE [LARGE SCALE GENOMIC DNA]</scope>
    <source>
        <strain evidence="7">USDA-D6B2</strain>
    </source>
</reference>
<evidence type="ECO:0000256" key="6">
    <source>
        <dbReference type="SAM" id="Phobius"/>
    </source>
</evidence>
<evidence type="ECO:0000256" key="5">
    <source>
        <dbReference type="ARBA" id="ARBA00023136"/>
    </source>
</evidence>
<protein>
    <submittedName>
        <fullName evidence="7">Integral membrane protein, putative</fullName>
    </submittedName>
</protein>
<dbReference type="GO" id="GO:0012505">
    <property type="term" value="C:endomembrane system"/>
    <property type="evidence" value="ECO:0007669"/>
    <property type="project" value="UniProtKB-SubCell"/>
</dbReference>
<evidence type="ECO:0000256" key="3">
    <source>
        <dbReference type="ARBA" id="ARBA00022692"/>
    </source>
</evidence>
<keyword evidence="4 6" id="KW-1133">Transmembrane helix</keyword>
<comment type="caution">
    <text evidence="7">The sequence shown here is derived from an EMBL/GenBank/DDBJ whole genome shotgun (WGS) entry which is preliminary data.</text>
</comment>
<evidence type="ECO:0000313" key="8">
    <source>
        <dbReference type="Proteomes" id="UP001497744"/>
    </source>
</evidence>
<dbReference type="Pfam" id="PF01988">
    <property type="entry name" value="VIT1"/>
    <property type="match status" value="1"/>
</dbReference>
<evidence type="ECO:0000256" key="4">
    <source>
        <dbReference type="ARBA" id="ARBA00022989"/>
    </source>
</evidence>
<keyword evidence="3 6" id="KW-0812">Transmembrane</keyword>
<sequence length="172" mass="19005">MSEPSTDRTEHTEDHLDGSGAMLKVIVFGGLDGILTMFAVVSGCAGAEISPLQTVCVTLGTLLASAFSMGYGEFISCKAERDYVESERQREEVEVEEKPNHEKQEMYEIYTQRYNFSHEDATTLVELSFRNKPFFLRHMMAEELGILLVEDELTPAKKGLSSSPVATTAQAG</sequence>
<dbReference type="GO" id="GO:0030026">
    <property type="term" value="P:intracellular manganese ion homeostasis"/>
    <property type="evidence" value="ECO:0007669"/>
    <property type="project" value="InterPro"/>
</dbReference>
<gene>
    <name evidence="7" type="ORF">BcabD6B2_40840</name>
</gene>
<name>A0AAV4M1J3_BABCB</name>
<comment type="subcellular location">
    <subcellularLocation>
        <location evidence="1">Endomembrane system</location>
        <topology evidence="1">Multi-pass membrane protein</topology>
    </subcellularLocation>
</comment>
<dbReference type="GeneID" id="94196130"/>
<dbReference type="RefSeq" id="XP_067716718.1">
    <property type="nucleotide sequence ID" value="XM_067860617.1"/>
</dbReference>
<dbReference type="PANTHER" id="PTHR31851">
    <property type="entry name" value="FE(2+)/MN(2+) TRANSPORTER PCL1"/>
    <property type="match status" value="1"/>
</dbReference>
<evidence type="ECO:0000256" key="1">
    <source>
        <dbReference type="ARBA" id="ARBA00004127"/>
    </source>
</evidence>
<dbReference type="InterPro" id="IPR008217">
    <property type="entry name" value="Ccc1_fam"/>
</dbReference>
<keyword evidence="5 6" id="KW-0472">Membrane</keyword>
<dbReference type="GO" id="GO:0005384">
    <property type="term" value="F:manganese ion transmembrane transporter activity"/>
    <property type="evidence" value="ECO:0007669"/>
    <property type="project" value="InterPro"/>
</dbReference>
<feature type="transmembrane region" description="Helical" evidence="6">
    <location>
        <begin position="52"/>
        <end position="71"/>
    </location>
</feature>
<comment type="similarity">
    <text evidence="2">Belongs to the CCC1 family.</text>
</comment>
<accession>A0AAV4M1J3</accession>
<proteinExistence type="inferred from homology"/>
<dbReference type="Proteomes" id="UP001497744">
    <property type="component" value="Unassembled WGS sequence"/>
</dbReference>
<evidence type="ECO:0000256" key="2">
    <source>
        <dbReference type="ARBA" id="ARBA00007049"/>
    </source>
</evidence>
<dbReference type="EMBL" id="BPLF01000003">
    <property type="protein sequence ID" value="GIX64649.1"/>
    <property type="molecule type" value="Genomic_DNA"/>
</dbReference>
<keyword evidence="8" id="KW-1185">Reference proteome</keyword>
<evidence type="ECO:0000313" key="7">
    <source>
        <dbReference type="EMBL" id="GIX64649.1"/>
    </source>
</evidence>